<name>A0A975FW50_9CAUL</name>
<accession>A0A975FW50</accession>
<evidence type="ECO:0000313" key="3">
    <source>
        <dbReference type="Proteomes" id="UP000676409"/>
    </source>
</evidence>
<gene>
    <name evidence="2" type="ORF">KCG34_13210</name>
</gene>
<keyword evidence="3" id="KW-1185">Reference proteome</keyword>
<feature type="region of interest" description="Disordered" evidence="1">
    <location>
        <begin position="97"/>
        <end position="251"/>
    </location>
</feature>
<dbReference type="KEGG" id="caul:KCG34_13210"/>
<dbReference type="AlphaFoldDB" id="A0A975FW50"/>
<evidence type="ECO:0000313" key="2">
    <source>
        <dbReference type="EMBL" id="QUD86064.1"/>
    </source>
</evidence>
<dbReference type="RefSeq" id="WP_211936116.1">
    <property type="nucleotide sequence ID" value="NZ_CP073078.1"/>
</dbReference>
<reference evidence="2" key="1">
    <citation type="submission" date="2021-04" db="EMBL/GenBank/DDBJ databases">
        <title>The complete genome sequence of Caulobacter sp. S6.</title>
        <authorList>
            <person name="Tang Y."/>
            <person name="Ouyang W."/>
            <person name="Liu Q."/>
            <person name="Huang B."/>
            <person name="Guo Z."/>
            <person name="Lei P."/>
        </authorList>
    </citation>
    <scope>NUCLEOTIDE SEQUENCE</scope>
    <source>
        <strain evidence="2">S6</strain>
    </source>
</reference>
<protein>
    <submittedName>
        <fullName evidence="2">Uncharacterized protein</fullName>
    </submittedName>
</protein>
<feature type="compositionally biased region" description="Acidic residues" evidence="1">
    <location>
        <begin position="104"/>
        <end position="116"/>
    </location>
</feature>
<sequence length="251" mass="26929">MEALAELTDLGMELARELAWQGIDAAKAGEAKALEAERSFSRLTRSVRLTMALEARLSESLLPRAEAGKEREDGFWMPYSELNGAAQRLKEKLAKFIKNAPAPEDGDGEDDEEIEGEAAVGAEAPGGREREARERLTETEVDEEEWPEWLVSGGRAAEFGDGAGPLHRPAGEADASVGRSARRSPNHWRSDGSREAREPASHPPPPTGEELRRRGSEIIPPPVGEGDQPKAGGGGSPRASPFEPKPKAGGP</sequence>
<organism evidence="2 3">
    <name type="scientific">Phenylobacterium montanum</name>
    <dbReference type="NCBI Taxonomy" id="2823693"/>
    <lineage>
        <taxon>Bacteria</taxon>
        <taxon>Pseudomonadati</taxon>
        <taxon>Pseudomonadota</taxon>
        <taxon>Alphaproteobacteria</taxon>
        <taxon>Caulobacterales</taxon>
        <taxon>Caulobacteraceae</taxon>
        <taxon>Phenylobacterium</taxon>
    </lineage>
</organism>
<dbReference type="Proteomes" id="UP000676409">
    <property type="component" value="Chromosome"/>
</dbReference>
<proteinExistence type="predicted"/>
<dbReference type="EMBL" id="CP073078">
    <property type="protein sequence ID" value="QUD86064.1"/>
    <property type="molecule type" value="Genomic_DNA"/>
</dbReference>
<feature type="compositionally biased region" description="Basic and acidic residues" evidence="1">
    <location>
        <begin position="188"/>
        <end position="200"/>
    </location>
</feature>
<feature type="compositionally biased region" description="Basic and acidic residues" evidence="1">
    <location>
        <begin position="126"/>
        <end position="138"/>
    </location>
</feature>
<evidence type="ECO:0000256" key="1">
    <source>
        <dbReference type="SAM" id="MobiDB-lite"/>
    </source>
</evidence>